<keyword evidence="8" id="KW-1185">Reference proteome</keyword>
<reference evidence="7 8" key="1">
    <citation type="submission" date="2019-07" db="EMBL/GenBank/DDBJ databases">
        <title>Deinococcus detaillus sp. nov., isolated from humus soil in Antarctica.</title>
        <authorList>
            <person name="Zhang K."/>
        </authorList>
    </citation>
    <scope>NUCLEOTIDE SEQUENCE [LARGE SCALE GENOMIC DNA]</scope>
    <source>
        <strain evidence="7 8">H1</strain>
    </source>
</reference>
<dbReference type="PROSITE" id="PS51677">
    <property type="entry name" value="NODB"/>
    <property type="match status" value="1"/>
</dbReference>
<dbReference type="InterPro" id="IPR029044">
    <property type="entry name" value="Nucleotide-diphossugar_trans"/>
</dbReference>
<dbReference type="GO" id="GO:0005975">
    <property type="term" value="P:carbohydrate metabolic process"/>
    <property type="evidence" value="ECO:0007669"/>
    <property type="project" value="InterPro"/>
</dbReference>
<dbReference type="Pfam" id="PF00704">
    <property type="entry name" value="Glyco_hydro_18"/>
    <property type="match status" value="1"/>
</dbReference>
<dbReference type="GO" id="GO:0008061">
    <property type="term" value="F:chitin binding"/>
    <property type="evidence" value="ECO:0007669"/>
    <property type="project" value="InterPro"/>
</dbReference>
<dbReference type="InterPro" id="IPR011583">
    <property type="entry name" value="Chitinase_II/V-like_cat"/>
</dbReference>
<feature type="domain" description="GH18" evidence="6">
    <location>
        <begin position="100"/>
        <end position="424"/>
    </location>
</feature>
<dbReference type="OrthoDB" id="9766299at2"/>
<accession>A0A553V3T2</accession>
<dbReference type="CDD" id="cd10962">
    <property type="entry name" value="CE4_GT2-like"/>
    <property type="match status" value="1"/>
</dbReference>
<dbReference type="GO" id="GO:0016757">
    <property type="term" value="F:glycosyltransferase activity"/>
    <property type="evidence" value="ECO:0007669"/>
    <property type="project" value="UniProtKB-KW"/>
</dbReference>
<proteinExistence type="inferred from homology"/>
<keyword evidence="4" id="KW-0472">Membrane</keyword>
<evidence type="ECO:0000313" key="7">
    <source>
        <dbReference type="EMBL" id="TSA87153.1"/>
    </source>
</evidence>
<feature type="transmembrane region" description="Helical" evidence="4">
    <location>
        <begin position="719"/>
        <end position="740"/>
    </location>
</feature>
<dbReference type="SUPFAM" id="SSF53448">
    <property type="entry name" value="Nucleotide-diphospho-sugar transferases"/>
    <property type="match status" value="1"/>
</dbReference>
<comment type="caution">
    <text evidence="7">The sequence shown here is derived from an EMBL/GenBank/DDBJ whole genome shotgun (WGS) entry which is preliminary data.</text>
</comment>
<keyword evidence="3 7" id="KW-0808">Transferase</keyword>
<gene>
    <name evidence="7" type="ORF">FNU79_04480</name>
</gene>
<dbReference type="InterPro" id="IPR001223">
    <property type="entry name" value="Glyco_hydro18_cat"/>
</dbReference>
<dbReference type="Gene3D" id="3.20.20.370">
    <property type="entry name" value="Glycoside hydrolase/deacetylase"/>
    <property type="match status" value="1"/>
</dbReference>
<dbReference type="InterPro" id="IPR017853">
    <property type="entry name" value="GH"/>
</dbReference>
<evidence type="ECO:0000259" key="6">
    <source>
        <dbReference type="PROSITE" id="PS51910"/>
    </source>
</evidence>
<dbReference type="RefSeq" id="WP_143719705.1">
    <property type="nucleotide sequence ID" value="NZ_VKDB01000003.1"/>
</dbReference>
<dbReference type="Gene3D" id="3.20.20.80">
    <property type="entry name" value="Glycosidases"/>
    <property type="match status" value="1"/>
</dbReference>
<name>A0A553V3T2_9DEIO</name>
<dbReference type="Pfam" id="PF13641">
    <property type="entry name" value="Glyco_tranf_2_3"/>
    <property type="match status" value="1"/>
</dbReference>
<organism evidence="7 8">
    <name type="scientific">Deinococcus detaillensis</name>
    <dbReference type="NCBI Taxonomy" id="2592048"/>
    <lineage>
        <taxon>Bacteria</taxon>
        <taxon>Thermotogati</taxon>
        <taxon>Deinococcota</taxon>
        <taxon>Deinococci</taxon>
        <taxon>Deinococcales</taxon>
        <taxon>Deinococcaceae</taxon>
        <taxon>Deinococcus</taxon>
    </lineage>
</organism>
<comment type="similarity">
    <text evidence="1">Belongs to the glycosyltransferase 2 family.</text>
</comment>
<keyword evidence="4" id="KW-0812">Transmembrane</keyword>
<dbReference type="AlphaFoldDB" id="A0A553V3T2"/>
<feature type="transmembrane region" description="Helical" evidence="4">
    <location>
        <begin position="1058"/>
        <end position="1078"/>
    </location>
</feature>
<feature type="transmembrane region" description="Helical" evidence="4">
    <location>
        <begin position="26"/>
        <end position="47"/>
    </location>
</feature>
<feature type="domain" description="NodB homology" evidence="5">
    <location>
        <begin position="488"/>
        <end position="675"/>
    </location>
</feature>
<dbReference type="GO" id="GO:0016810">
    <property type="term" value="F:hydrolase activity, acting on carbon-nitrogen (but not peptide) bonds"/>
    <property type="evidence" value="ECO:0007669"/>
    <property type="project" value="InterPro"/>
</dbReference>
<dbReference type="SMART" id="SM00636">
    <property type="entry name" value="Glyco_18"/>
    <property type="match status" value="1"/>
</dbReference>
<evidence type="ECO:0000256" key="3">
    <source>
        <dbReference type="ARBA" id="ARBA00022679"/>
    </source>
</evidence>
<dbReference type="Proteomes" id="UP000316092">
    <property type="component" value="Unassembled WGS sequence"/>
</dbReference>
<feature type="transmembrane region" description="Helical" evidence="4">
    <location>
        <begin position="1014"/>
        <end position="1038"/>
    </location>
</feature>
<evidence type="ECO:0000259" key="5">
    <source>
        <dbReference type="PROSITE" id="PS51677"/>
    </source>
</evidence>
<evidence type="ECO:0000256" key="4">
    <source>
        <dbReference type="SAM" id="Phobius"/>
    </source>
</evidence>
<protein>
    <submittedName>
        <fullName evidence="7">Glycosyltransferase</fullName>
    </submittedName>
</protein>
<dbReference type="SUPFAM" id="SSF51445">
    <property type="entry name" value="(Trans)glycosidases"/>
    <property type="match status" value="1"/>
</dbReference>
<dbReference type="PROSITE" id="PS51910">
    <property type="entry name" value="GH18_2"/>
    <property type="match status" value="1"/>
</dbReference>
<dbReference type="CDD" id="cd06423">
    <property type="entry name" value="CESA_like"/>
    <property type="match status" value="1"/>
</dbReference>
<dbReference type="InterPro" id="IPR011330">
    <property type="entry name" value="Glyco_hydro/deAcase_b/a-brl"/>
</dbReference>
<keyword evidence="2" id="KW-0328">Glycosyltransferase</keyword>
<dbReference type="InterPro" id="IPR029070">
    <property type="entry name" value="Chitinase_insertion_sf"/>
</dbReference>
<evidence type="ECO:0000313" key="8">
    <source>
        <dbReference type="Proteomes" id="UP000316092"/>
    </source>
</evidence>
<dbReference type="PANTHER" id="PTHR43630:SF1">
    <property type="entry name" value="POLY-BETA-1,6-N-ACETYL-D-GLUCOSAMINE SYNTHASE"/>
    <property type="match status" value="1"/>
</dbReference>
<sequence length="1134" mass="122941">MTPPLPETQLPVFYDPKGVRRRRLHWTAAALGGLLLLASAGMVTALWQPTELPGLKLANHLSSTRPWMGVGSGKAATNQPTFDQLAALPAATATAQATPTNVTGFYVAWDDNSFSSLKRNLPALDVLVPEWWHLGAGGHLLSESPSKNAAMLDYLRSKPRRLRSDFKVMALINNYDPVKQDWASARLGQVLASPAQRSQLIQELMAGVAQNHFGGLNIDFENLPDSAQHNYAGFIAELASQLHAVHAQLTLDAPLDDPAFEYVALGKLADHVILMAYDEHEEQSEAGPIASQGWLRSNVASRLKDIPASKLTVALGSYGYDWAVDAAGRHQAASELTFQEALSQAKDAGVKPHLDAGSLNPTYTYADDTGRPHHVWYLNGVSAYDQAQAVRGLGISSLAMWRLGSEDPSVWPALRLGGAAAVSALSTLQSGYDIDYEGQGELLKVSAAPSAGQRLLHLDPVSQLITRESVSDFASPYVIQRWGAADPKKIALTFDDGPDAVYTPQLLDILKRQHVPGTFFVIGLNAQTQPDLLRRMVAEGDEIGSHTFTHPNLALVSRRQFDLELNATQRLIEGEVGIRTLLFRPPFAEDVEPETPDEAALVARASQLGYYTVGMQIDPGDWEKPGVANIVKNVLAQAQNGNVVLLHDAGGNREQTVQALPRIIAGLRARGYSFTTVSALAGLTTAQVNPPISSAERLTARLMGLNFEALGWAGLMLSWLFKIGITLSVARLLLIAGLALREAWSKRTATPDSDAPLPSVTVIVPAYNEAKVINASIASLLASDLPNLQIYMVDDGSTDGTFEAAQAVYGQHPRVTLRRITNGGKARALNYAIARVDTEVVLLLDADTQINKEAARLLARHFADPAVAAVAGNAKVGNRVNLLTRWQALEYITAQNLERRALAQLNAISVVPGAIGAWRREVLLSLGSFDHDTLAEDADLTMRALRAGYKVTYELGAVARTEAPDTLQGFLRQRDRWMFGTLQATWKQRGVWKSGAAHSRSPSRGLGLFTLPNVMLFQVFFPLVGALLDVSFAASLIWALLQLHYHPDGGFSLTGPALAFYLLFVLIDVLAAALAFALEPEENWRLLPLLIPQRIIYRQLMSYVAIRAVLSAAAGQQRGWGKLERKASVVAAGD</sequence>
<dbReference type="Gene3D" id="3.10.50.10">
    <property type="match status" value="1"/>
</dbReference>
<evidence type="ECO:0000256" key="2">
    <source>
        <dbReference type="ARBA" id="ARBA00022676"/>
    </source>
</evidence>
<keyword evidence="4" id="KW-1133">Transmembrane helix</keyword>
<dbReference type="InterPro" id="IPR002509">
    <property type="entry name" value="NODB_dom"/>
</dbReference>
<dbReference type="SUPFAM" id="SSF88713">
    <property type="entry name" value="Glycoside hydrolase/deacetylase"/>
    <property type="match status" value="1"/>
</dbReference>
<dbReference type="EMBL" id="VKDB01000003">
    <property type="protein sequence ID" value="TSA87153.1"/>
    <property type="molecule type" value="Genomic_DNA"/>
</dbReference>
<dbReference type="Gene3D" id="3.90.550.10">
    <property type="entry name" value="Spore Coat Polysaccharide Biosynthesis Protein SpsA, Chain A"/>
    <property type="match status" value="1"/>
</dbReference>
<dbReference type="Pfam" id="PF01522">
    <property type="entry name" value="Polysacc_deac_1"/>
    <property type="match status" value="1"/>
</dbReference>
<evidence type="ECO:0000256" key="1">
    <source>
        <dbReference type="ARBA" id="ARBA00006739"/>
    </source>
</evidence>
<dbReference type="PANTHER" id="PTHR43630">
    <property type="entry name" value="POLY-BETA-1,6-N-ACETYL-D-GLUCOSAMINE SYNTHASE"/>
    <property type="match status" value="1"/>
</dbReference>